<keyword evidence="1" id="KW-0479">Metal-binding</keyword>
<dbReference type="SUPFAM" id="SSF52540">
    <property type="entry name" value="P-loop containing nucleoside triphosphate hydrolases"/>
    <property type="match status" value="1"/>
</dbReference>
<reference evidence="7" key="1">
    <citation type="journal article" date="2015" name="J. Biotechnol.">
        <title>The structure of the Cyberlindnera jadinii genome and its relation to Candida utilis analyzed by the occurrence of single nucleotide polymorphisms.</title>
        <authorList>
            <person name="Rupp O."/>
            <person name="Brinkrolf K."/>
            <person name="Buerth C."/>
            <person name="Kunigo M."/>
            <person name="Schneider J."/>
            <person name="Jaenicke S."/>
            <person name="Goesmann A."/>
            <person name="Puehler A."/>
            <person name="Jaeger K.-E."/>
            <person name="Ernst J.F."/>
        </authorList>
    </citation>
    <scope>NUCLEOTIDE SEQUENCE [LARGE SCALE GENOMIC DNA]</scope>
    <source>
        <strain evidence="7">ATCC 18201 / CBS 1600 / BCRC 20928 / JCM 3617 / NBRC 0987 / NRRL Y-1542</strain>
    </source>
</reference>
<dbReference type="GO" id="GO:0046872">
    <property type="term" value="F:metal ion binding"/>
    <property type="evidence" value="ECO:0007669"/>
    <property type="project" value="UniProtKB-KW"/>
</dbReference>
<dbReference type="NCBIfam" id="TIGR00231">
    <property type="entry name" value="small_GTP"/>
    <property type="match status" value="1"/>
</dbReference>
<sequence>MRSRILHGCMGRRCLHKLSNPSSVLKKLRASIEEVKRESLKAVEAQREDVKLVKSTSSERSFRRDSIDLLNEKYKGEFKDELSAHVIGGVTHFFTKAYVKLEWTTAKFLDIPGEQKRLEQERVMASQQEENEPVDVDFKIKKAGLPEIVFLGKCNVGKSSLLNALLTSRNAKQNLEFAWASRRAGFTQTMNCFNVGNRFNLIDTPGYGVKGKMEQGEQVMEYLHRRKELRRVYLLIGAEEGFSQDDFTIIDMLLEAGVPFEIVFTKLDKLRKTSKVEQHIKNSGVLTLPSQPSLIFTNSEVNKYHRERHGFEILRWSIFEACGLPYSTKPLKVQ</sequence>
<dbReference type="CDD" id="cd01876">
    <property type="entry name" value="YihA_EngB"/>
    <property type="match status" value="1"/>
</dbReference>
<dbReference type="AlphaFoldDB" id="A0A0H5C0S4"/>
<dbReference type="InterPro" id="IPR006073">
    <property type="entry name" value="GTP-bd"/>
</dbReference>
<evidence type="ECO:0000256" key="2">
    <source>
        <dbReference type="ARBA" id="ARBA00022741"/>
    </source>
</evidence>
<keyword evidence="2" id="KW-0547">Nucleotide-binding</keyword>
<evidence type="ECO:0000256" key="1">
    <source>
        <dbReference type="ARBA" id="ARBA00022723"/>
    </source>
</evidence>
<dbReference type="InterPro" id="IPR030393">
    <property type="entry name" value="G_ENGB_dom"/>
</dbReference>
<dbReference type="InterPro" id="IPR005225">
    <property type="entry name" value="Small_GTP-bd"/>
</dbReference>
<dbReference type="InterPro" id="IPR027417">
    <property type="entry name" value="P-loop_NTPase"/>
</dbReference>
<evidence type="ECO:0000313" key="7">
    <source>
        <dbReference type="Proteomes" id="UP000038830"/>
    </source>
</evidence>
<evidence type="ECO:0000256" key="4">
    <source>
        <dbReference type="ARBA" id="ARBA00023134"/>
    </source>
</evidence>
<proteinExistence type="predicted"/>
<evidence type="ECO:0000259" key="5">
    <source>
        <dbReference type="PROSITE" id="PS51706"/>
    </source>
</evidence>
<organism evidence="6 7">
    <name type="scientific">Cyberlindnera jadinii (strain ATCC 18201 / CBS 1600 / BCRC 20928 / JCM 3617 / NBRC 0987 / NRRL Y-1542)</name>
    <name type="common">Torula yeast</name>
    <name type="synonym">Candida utilis</name>
    <dbReference type="NCBI Taxonomy" id="983966"/>
    <lineage>
        <taxon>Eukaryota</taxon>
        <taxon>Fungi</taxon>
        <taxon>Dikarya</taxon>
        <taxon>Ascomycota</taxon>
        <taxon>Saccharomycotina</taxon>
        <taxon>Saccharomycetes</taxon>
        <taxon>Phaffomycetales</taxon>
        <taxon>Phaffomycetaceae</taxon>
        <taxon>Cyberlindnera</taxon>
    </lineage>
</organism>
<dbReference type="Gene3D" id="3.40.50.300">
    <property type="entry name" value="P-loop containing nucleotide triphosphate hydrolases"/>
    <property type="match status" value="1"/>
</dbReference>
<name>A0A0H5C0S4_CYBJN</name>
<dbReference type="GO" id="GO:0005525">
    <property type="term" value="F:GTP binding"/>
    <property type="evidence" value="ECO:0007669"/>
    <property type="project" value="UniProtKB-KW"/>
</dbReference>
<protein>
    <recommendedName>
        <fullName evidence="5">EngB-type G domain-containing protein</fullName>
    </recommendedName>
</protein>
<dbReference type="InterPro" id="IPR052279">
    <property type="entry name" value="EngB_GTPase"/>
</dbReference>
<accession>A0A0H5C0S4</accession>
<evidence type="ECO:0000313" key="6">
    <source>
        <dbReference type="EMBL" id="CEP21206.1"/>
    </source>
</evidence>
<dbReference type="GO" id="GO:0005739">
    <property type="term" value="C:mitochondrion"/>
    <property type="evidence" value="ECO:0007669"/>
    <property type="project" value="TreeGrafter"/>
</dbReference>
<dbReference type="Proteomes" id="UP000038830">
    <property type="component" value="Unassembled WGS sequence"/>
</dbReference>
<dbReference type="PROSITE" id="PS51706">
    <property type="entry name" value="G_ENGB"/>
    <property type="match status" value="1"/>
</dbReference>
<feature type="domain" description="EngB-type G" evidence="5">
    <location>
        <begin position="144"/>
        <end position="324"/>
    </location>
</feature>
<keyword evidence="3" id="KW-0460">Magnesium</keyword>
<dbReference type="PANTHER" id="PTHR46498">
    <property type="entry name" value="GTP-BINDING PROTEIN 8"/>
    <property type="match status" value="1"/>
</dbReference>
<evidence type="ECO:0000256" key="3">
    <source>
        <dbReference type="ARBA" id="ARBA00022842"/>
    </source>
</evidence>
<dbReference type="EMBL" id="CDQK01000001">
    <property type="protein sequence ID" value="CEP21206.1"/>
    <property type="molecule type" value="Genomic_DNA"/>
</dbReference>
<gene>
    <name evidence="6" type="ORF">BN1211_1244</name>
</gene>
<dbReference type="PANTHER" id="PTHR46498:SF1">
    <property type="entry name" value="GTP-BINDING PROTEIN 8"/>
    <property type="match status" value="1"/>
</dbReference>
<dbReference type="Pfam" id="PF01926">
    <property type="entry name" value="MMR_HSR1"/>
    <property type="match status" value="1"/>
</dbReference>
<keyword evidence="4" id="KW-0342">GTP-binding</keyword>